<dbReference type="Proteomes" id="UP000714380">
    <property type="component" value="Unassembled WGS sequence"/>
</dbReference>
<proteinExistence type="predicted"/>
<comment type="caution">
    <text evidence="1">The sequence shown here is derived from an EMBL/GenBank/DDBJ whole genome shotgun (WGS) entry which is preliminary data.</text>
</comment>
<dbReference type="EMBL" id="JAEDAH010000020">
    <property type="protein sequence ID" value="MCA6062938.1"/>
    <property type="molecule type" value="Genomic_DNA"/>
</dbReference>
<protein>
    <submittedName>
        <fullName evidence="1">Uncharacterized protein</fullName>
    </submittedName>
</protein>
<keyword evidence="2" id="KW-1185">Reference proteome</keyword>
<name>A0ABS7ZML1_9GAMM</name>
<evidence type="ECO:0000313" key="2">
    <source>
        <dbReference type="Proteomes" id="UP000714380"/>
    </source>
</evidence>
<reference evidence="1 2" key="1">
    <citation type="submission" date="2020-12" db="EMBL/GenBank/DDBJ databases">
        <title>Novel Thalassolituus-related marine hydrocarbonoclastic bacteria mediated algae-derived hydrocarbons mineralization in twilight zone of the northern South China Sea.</title>
        <authorList>
            <person name="Dong C."/>
        </authorList>
    </citation>
    <scope>NUCLEOTIDE SEQUENCE [LARGE SCALE GENOMIC DNA]</scope>
    <source>
        <strain evidence="1 2">IMCC1826</strain>
    </source>
</reference>
<organism evidence="1 2">
    <name type="scientific">Thalassolituus marinus</name>
    <dbReference type="NCBI Taxonomy" id="671053"/>
    <lineage>
        <taxon>Bacteria</taxon>
        <taxon>Pseudomonadati</taxon>
        <taxon>Pseudomonadota</taxon>
        <taxon>Gammaproteobacteria</taxon>
        <taxon>Oceanospirillales</taxon>
        <taxon>Oceanospirillaceae</taxon>
        <taxon>Thalassolituus</taxon>
    </lineage>
</organism>
<sequence length="22" mass="2760">MNARVNHIYRVIFNHTLFRNDE</sequence>
<accession>A0ABS7ZML1</accession>
<gene>
    <name evidence="1" type="ORF">I9W95_04870</name>
</gene>
<evidence type="ECO:0000313" key="1">
    <source>
        <dbReference type="EMBL" id="MCA6062938.1"/>
    </source>
</evidence>